<dbReference type="AlphaFoldDB" id="A0A1E3H2R1"/>
<organism evidence="1 2">
    <name type="scientific">Methylobrevis pamukkalensis</name>
    <dbReference type="NCBI Taxonomy" id="1439726"/>
    <lineage>
        <taxon>Bacteria</taxon>
        <taxon>Pseudomonadati</taxon>
        <taxon>Pseudomonadota</taxon>
        <taxon>Alphaproteobacteria</taxon>
        <taxon>Hyphomicrobiales</taxon>
        <taxon>Pleomorphomonadaceae</taxon>
        <taxon>Methylobrevis</taxon>
    </lineage>
</organism>
<name>A0A1E3H2R1_9HYPH</name>
<dbReference type="EMBL" id="MCRJ01000062">
    <property type="protein sequence ID" value="ODN70096.1"/>
    <property type="molecule type" value="Genomic_DNA"/>
</dbReference>
<evidence type="ECO:0000313" key="1">
    <source>
        <dbReference type="EMBL" id="ODN70096.1"/>
    </source>
</evidence>
<evidence type="ECO:0008006" key="3">
    <source>
        <dbReference type="Google" id="ProtNLM"/>
    </source>
</evidence>
<dbReference type="RefSeq" id="WP_169833568.1">
    <property type="nucleotide sequence ID" value="NZ_MCRJ01000062.1"/>
</dbReference>
<evidence type="ECO:0000313" key="2">
    <source>
        <dbReference type="Proteomes" id="UP000094622"/>
    </source>
</evidence>
<sequence length="58" mass="6641">MTSNAPWKDERLKSDMSDLMEQIEKEEVPDALLDLAKKLQDALRERRRAVTDHDGSGT</sequence>
<gene>
    <name evidence="1" type="ORF">A6302_02575</name>
</gene>
<dbReference type="Proteomes" id="UP000094622">
    <property type="component" value="Unassembled WGS sequence"/>
</dbReference>
<reference evidence="1" key="1">
    <citation type="submission" date="2016-07" db="EMBL/GenBank/DDBJ databases">
        <title>Draft Genome Sequence of Methylobrevis pamukkalensis PK2.</title>
        <authorList>
            <person name="Vasilenko O.V."/>
            <person name="Doronina N.V."/>
            <person name="Shmareva M.N."/>
            <person name="Tarlachkov S.V."/>
            <person name="Mustakhimov I."/>
            <person name="Trotsenko Y.A."/>
        </authorList>
    </citation>
    <scope>NUCLEOTIDE SEQUENCE [LARGE SCALE GENOMIC DNA]</scope>
    <source>
        <strain evidence="1">PK2</strain>
    </source>
</reference>
<protein>
    <recommendedName>
        <fullName evidence="3">Anti-sigma factor NepR domain-containing protein</fullName>
    </recommendedName>
</protein>
<keyword evidence="2" id="KW-1185">Reference proteome</keyword>
<comment type="caution">
    <text evidence="1">The sequence shown here is derived from an EMBL/GenBank/DDBJ whole genome shotgun (WGS) entry which is preliminary data.</text>
</comment>
<proteinExistence type="predicted"/>
<accession>A0A1E3H2R1</accession>